<feature type="compositionally biased region" description="Basic and acidic residues" evidence="1">
    <location>
        <begin position="136"/>
        <end position="188"/>
    </location>
</feature>
<feature type="compositionally biased region" description="Basic and acidic residues" evidence="1">
    <location>
        <begin position="23"/>
        <end position="45"/>
    </location>
</feature>
<organism evidence="3 4">
    <name type="scientific">Acipenser oxyrinchus oxyrinchus</name>
    <dbReference type="NCBI Taxonomy" id="40147"/>
    <lineage>
        <taxon>Eukaryota</taxon>
        <taxon>Metazoa</taxon>
        <taxon>Chordata</taxon>
        <taxon>Craniata</taxon>
        <taxon>Vertebrata</taxon>
        <taxon>Euteleostomi</taxon>
        <taxon>Actinopterygii</taxon>
        <taxon>Chondrostei</taxon>
        <taxon>Acipenseriformes</taxon>
        <taxon>Acipenseridae</taxon>
        <taxon>Acipenser</taxon>
    </lineage>
</organism>
<feature type="compositionally biased region" description="Basic and acidic residues" evidence="1">
    <location>
        <begin position="196"/>
        <end position="211"/>
    </location>
</feature>
<proteinExistence type="predicted"/>
<feature type="compositionally biased region" description="Basic and acidic residues" evidence="1">
    <location>
        <begin position="218"/>
        <end position="234"/>
    </location>
</feature>
<protein>
    <submittedName>
        <fullName evidence="3">Leukocyte receptor cluster member 1-like</fullName>
    </submittedName>
</protein>
<dbReference type="Proteomes" id="UP001230051">
    <property type="component" value="Unassembled WGS sequence"/>
</dbReference>
<sequence length="292" mass="33970">MNILPKKSWHVRNKDNIARVRKDEAQAAEEARERQRRVERAEQEARTNFLRSKSRASLPESGNAALGGEEEEGEKEGERHLDLFGERDLGGGEKRGNKEYEADKKQEQEKRERAIGLLVSLGPAPGTATPWYLKEQGSEKEGAQTTGKQEETNRAKKQRTEPERGSEKEKKDEKLKALLDPLRDMERIMKKKRKSEKKEERKSKERRREEAGGSSSLERLREERRRREATERLRAQALLKKGNEAEGKEKEGEEEEDDRSRPYSSQYHPELSRKRQRRDMGSDPYGFKTKKN</sequence>
<keyword evidence="3" id="KW-0675">Receptor</keyword>
<gene>
    <name evidence="3" type="primary">LENG1</name>
    <name evidence="3" type="ORF">AOXY_G36364</name>
</gene>
<dbReference type="PANTHER" id="PTHR22093">
    <property type="entry name" value="LEUKOCYTE RECEPTOR CLUSTER LRC MEMBER 1"/>
    <property type="match status" value="1"/>
</dbReference>
<dbReference type="SMART" id="SM01083">
    <property type="entry name" value="Cir_N"/>
    <property type="match status" value="1"/>
</dbReference>
<accession>A0AAD8FP18</accession>
<feature type="compositionally biased region" description="Basic and acidic residues" evidence="1">
    <location>
        <begin position="270"/>
        <end position="281"/>
    </location>
</feature>
<evidence type="ECO:0000259" key="2">
    <source>
        <dbReference type="SMART" id="SM01083"/>
    </source>
</evidence>
<dbReference type="EMBL" id="JAGXEW010000175">
    <property type="protein sequence ID" value="KAK1144899.1"/>
    <property type="molecule type" value="Genomic_DNA"/>
</dbReference>
<feature type="domain" description="CBF1-interacting co-repressor CIR N-terminal" evidence="2">
    <location>
        <begin position="8"/>
        <end position="44"/>
    </location>
</feature>
<dbReference type="InterPro" id="IPR039875">
    <property type="entry name" value="LENG1-like"/>
</dbReference>
<dbReference type="PANTHER" id="PTHR22093:SF0">
    <property type="entry name" value="LEUKOCYTE RECEPTOR CLUSTER MEMBER 1"/>
    <property type="match status" value="1"/>
</dbReference>
<feature type="compositionally biased region" description="Basic and acidic residues" evidence="1">
    <location>
        <begin position="241"/>
        <end position="251"/>
    </location>
</feature>
<dbReference type="Pfam" id="PF10197">
    <property type="entry name" value="Cir_N"/>
    <property type="match status" value="1"/>
</dbReference>
<evidence type="ECO:0000313" key="4">
    <source>
        <dbReference type="Proteomes" id="UP001230051"/>
    </source>
</evidence>
<dbReference type="InterPro" id="IPR019339">
    <property type="entry name" value="CIR_N_dom"/>
</dbReference>
<feature type="region of interest" description="Disordered" evidence="1">
    <location>
        <begin position="23"/>
        <end position="292"/>
    </location>
</feature>
<keyword evidence="4" id="KW-1185">Reference proteome</keyword>
<reference evidence="3" key="1">
    <citation type="submission" date="2022-02" db="EMBL/GenBank/DDBJ databases">
        <title>Atlantic sturgeon de novo genome assembly.</title>
        <authorList>
            <person name="Stock M."/>
            <person name="Klopp C."/>
            <person name="Guiguen Y."/>
            <person name="Cabau C."/>
            <person name="Parinello H."/>
            <person name="Santidrian Yebra-Pimentel E."/>
            <person name="Kuhl H."/>
            <person name="Dirks R.P."/>
            <person name="Guessner J."/>
            <person name="Wuertz S."/>
            <person name="Du K."/>
            <person name="Schartl M."/>
        </authorList>
    </citation>
    <scope>NUCLEOTIDE SEQUENCE</scope>
    <source>
        <strain evidence="3">STURGEONOMICS-FGT-2020</strain>
        <tissue evidence="3">Whole blood</tissue>
    </source>
</reference>
<feature type="compositionally biased region" description="Basic and acidic residues" evidence="1">
    <location>
        <begin position="76"/>
        <end position="114"/>
    </location>
</feature>
<evidence type="ECO:0000256" key="1">
    <source>
        <dbReference type="SAM" id="MobiDB-lite"/>
    </source>
</evidence>
<evidence type="ECO:0000313" key="3">
    <source>
        <dbReference type="EMBL" id="KAK1144899.1"/>
    </source>
</evidence>
<dbReference type="AlphaFoldDB" id="A0AAD8FP18"/>
<name>A0AAD8FP18_ACIOX</name>
<comment type="caution">
    <text evidence="3">The sequence shown here is derived from an EMBL/GenBank/DDBJ whole genome shotgun (WGS) entry which is preliminary data.</text>
</comment>